<dbReference type="RefSeq" id="WP_116632108.1">
    <property type="nucleotide sequence ID" value="NZ_QENU01000010.1"/>
</dbReference>
<dbReference type="EMBL" id="QENU01000010">
    <property type="protein sequence ID" value="PVX32993.1"/>
    <property type="molecule type" value="Genomic_DNA"/>
</dbReference>
<accession>A0A2U0SNR4</accession>
<proteinExistence type="predicted"/>
<keyword evidence="2" id="KW-1185">Reference proteome</keyword>
<name>A0A2U0SNR4_9PAST</name>
<sequence>MNKNQIFNNLLHLSGIANETDKILNLLQERGYQVSANQLRNWRRGVENRHFRHVPDYALEIIFDYLFEQKRNHQGYFTENK</sequence>
<gene>
    <name evidence="1" type="ORF">C8D76_11018</name>
</gene>
<protein>
    <submittedName>
        <fullName evidence="1">Uncharacterized protein</fullName>
    </submittedName>
</protein>
<comment type="caution">
    <text evidence="1">The sequence shown here is derived from an EMBL/GenBank/DDBJ whole genome shotgun (WGS) entry which is preliminary data.</text>
</comment>
<evidence type="ECO:0000313" key="2">
    <source>
        <dbReference type="Proteomes" id="UP000245909"/>
    </source>
</evidence>
<dbReference type="AlphaFoldDB" id="A0A2U0SNR4"/>
<dbReference type="OrthoDB" id="9800567at2"/>
<dbReference type="Proteomes" id="UP000245909">
    <property type="component" value="Unassembled WGS sequence"/>
</dbReference>
<reference evidence="1 2" key="1">
    <citation type="submission" date="2018-05" db="EMBL/GenBank/DDBJ databases">
        <title>Genomic Encyclopedia of Type Strains, Phase IV (KMG-IV): sequencing the most valuable type-strain genomes for metagenomic binning, comparative biology and taxonomic classification.</title>
        <authorList>
            <person name="Goeker M."/>
        </authorList>
    </citation>
    <scope>NUCLEOTIDE SEQUENCE [LARGE SCALE GENOMIC DNA]</scope>
    <source>
        <strain evidence="1 2">DSM 22999</strain>
    </source>
</reference>
<evidence type="ECO:0000313" key="1">
    <source>
        <dbReference type="EMBL" id="PVX32993.1"/>
    </source>
</evidence>
<organism evidence="1 2">
    <name type="scientific">Alitibacter langaaensis DSM 22999</name>
    <dbReference type="NCBI Taxonomy" id="1122935"/>
    <lineage>
        <taxon>Bacteria</taxon>
        <taxon>Pseudomonadati</taxon>
        <taxon>Pseudomonadota</taxon>
        <taxon>Gammaproteobacteria</taxon>
        <taxon>Pasteurellales</taxon>
        <taxon>Pasteurellaceae</taxon>
        <taxon>Alitibacter</taxon>
    </lineage>
</organism>